<dbReference type="Proteomes" id="UP000014680">
    <property type="component" value="Unassembled WGS sequence"/>
</dbReference>
<feature type="region of interest" description="Disordered" evidence="1">
    <location>
        <begin position="692"/>
        <end position="747"/>
    </location>
</feature>
<dbReference type="GeneID" id="14888796"/>
<sequence>MNKTKVSDNKTGANKRNKKQKKFKTQNDGTNANHNCITLLPNCITLYPEQNEIAFAINNTTNCDFEVSIKSAELGIEYSNVIGFAEDDLLEVSLPFDRQFSEDKSVTIPVNFLRDGQKTISKNLVVKFVGGGTNGIDKAGKIEEVKDQKDVEKKEVQLKETQDPKDLHTDTKDTTEDMKVEDNGNKKEEKEKESLKVSTQSEDKIQKEYDITATVENADVTTVGKKTLIPLKLTNNEHMEIRLEQRNDEECPFVVDIPKDKYYGYKNSCVVKGCFITFKKYADGPFAIFLDVIEKNTQKPVTTITVDYTSFVIIEDELQQNTVDALRPSVFNDLEITISDIHVLKNEAEITICVSNYFTEPLSVTFKGKKSPGGCNIKGEFCSHVIMGEDLFTMFTATAFKKQVELNLVMEFEIRSSSEIESRDVSCLIRFESYDKLFPKLDTAKPDDKIIQKKVEKEVDKKKTKETLIKEVRRKEASLFSLNDVLTLEERIFMVTEGICDNTSLYDLNLYNFVVDNGRISLKECEKNERRLLKSYEEMTAYFLTPENINEFEEESQTDLQSEDATKQEKHKRVMFALGTVLYCVANKGGVKTPYWEWEDTFLQKVFPTVTSEMTTTQKVLIEMACNCWGFDNTTFENDFNAVLETLKSLVPQDKTKELPMSINEKAKQFEEKENERVAGIQKQLDAIEQKEQEEKKVKEERERQQAEKVQQQAAEKENSTKRGGYKPFNKPINNIKKKGKRGGYYK</sequence>
<dbReference type="EMBL" id="KB206573">
    <property type="protein sequence ID" value="ELP89797.1"/>
    <property type="molecule type" value="Genomic_DNA"/>
</dbReference>
<evidence type="ECO:0000313" key="2">
    <source>
        <dbReference type="EMBL" id="ELP89797.1"/>
    </source>
</evidence>
<feature type="compositionally biased region" description="Basic residues" evidence="1">
    <location>
        <begin position="736"/>
        <end position="747"/>
    </location>
</feature>
<dbReference type="KEGG" id="eiv:EIN_425190"/>
<proteinExistence type="predicted"/>
<feature type="region of interest" description="Disordered" evidence="1">
    <location>
        <begin position="1"/>
        <end position="27"/>
    </location>
</feature>
<name>A0A0A1U5Z8_ENTIV</name>
<dbReference type="AlphaFoldDB" id="A0A0A1U5Z8"/>
<evidence type="ECO:0000256" key="1">
    <source>
        <dbReference type="SAM" id="MobiDB-lite"/>
    </source>
</evidence>
<gene>
    <name evidence="2" type="ORF">EIN_425190</name>
</gene>
<feature type="compositionally biased region" description="Basic residues" evidence="1">
    <location>
        <begin position="13"/>
        <end position="24"/>
    </location>
</feature>
<reference evidence="2 3" key="1">
    <citation type="submission" date="2012-10" db="EMBL/GenBank/DDBJ databases">
        <authorList>
            <person name="Zafar N."/>
            <person name="Inman J."/>
            <person name="Hall N."/>
            <person name="Lorenzi H."/>
            <person name="Caler E."/>
        </authorList>
    </citation>
    <scope>NUCLEOTIDE SEQUENCE [LARGE SCALE GENOMIC DNA]</scope>
    <source>
        <strain evidence="2 3">IP1</strain>
    </source>
</reference>
<feature type="region of interest" description="Disordered" evidence="1">
    <location>
        <begin position="149"/>
        <end position="201"/>
    </location>
</feature>
<protein>
    <submittedName>
        <fullName evidence="2">Uncharacterized protein</fullName>
    </submittedName>
</protein>
<evidence type="ECO:0000313" key="3">
    <source>
        <dbReference type="Proteomes" id="UP000014680"/>
    </source>
</evidence>
<accession>A0A0A1U5Z8</accession>
<keyword evidence="3" id="KW-1185">Reference proteome</keyword>
<feature type="compositionally biased region" description="Low complexity" evidence="1">
    <location>
        <begin position="726"/>
        <end position="735"/>
    </location>
</feature>
<dbReference type="RefSeq" id="XP_004256568.1">
    <property type="nucleotide sequence ID" value="XM_004256520.1"/>
</dbReference>
<organism evidence="2 3">
    <name type="scientific">Entamoeba invadens IP1</name>
    <dbReference type="NCBI Taxonomy" id="370355"/>
    <lineage>
        <taxon>Eukaryota</taxon>
        <taxon>Amoebozoa</taxon>
        <taxon>Evosea</taxon>
        <taxon>Archamoebae</taxon>
        <taxon>Mastigamoebida</taxon>
        <taxon>Entamoebidae</taxon>
        <taxon>Entamoeba</taxon>
    </lineage>
</organism>
<feature type="compositionally biased region" description="Basic and acidic residues" evidence="1">
    <location>
        <begin position="692"/>
        <end position="707"/>
    </location>
</feature>
<dbReference type="VEuPathDB" id="AmoebaDB:EIN_425190"/>